<dbReference type="HAMAP" id="MF_01477">
    <property type="entry name" value="Iojap_RsfS"/>
    <property type="match status" value="1"/>
</dbReference>
<dbReference type="Gene3D" id="3.30.460.10">
    <property type="entry name" value="Beta Polymerase, domain 2"/>
    <property type="match status" value="1"/>
</dbReference>
<dbReference type="SUPFAM" id="SSF81301">
    <property type="entry name" value="Nucleotidyltransferase"/>
    <property type="match status" value="1"/>
</dbReference>
<keyword evidence="2" id="KW-0963">Cytoplasm</keyword>
<accession>L1NHU3</accession>
<proteinExistence type="inferred from homology"/>
<dbReference type="EMBL" id="AMEP01000043">
    <property type="protein sequence ID" value="EKY02953.1"/>
    <property type="molecule type" value="Genomic_DNA"/>
</dbReference>
<sequence>MTGTKKLVETITKGIQEKKGSNIVIADLKHIDGAIARYFIICQGNSPIQVEAIAESVGETVRKEMNEKPVHVVGLGVNQWVAMDFTDVLVHIFLPETREFYDIEHLWDDAKLTQLADVG</sequence>
<evidence type="ECO:0000256" key="1">
    <source>
        <dbReference type="ARBA" id="ARBA00010574"/>
    </source>
</evidence>
<keyword evidence="4" id="KW-1185">Reference proteome</keyword>
<comment type="subcellular location">
    <subcellularLocation>
        <location evidence="2">Cytoplasm</location>
    </subcellularLocation>
</comment>
<dbReference type="GO" id="GO:0090071">
    <property type="term" value="P:negative regulation of ribosome biogenesis"/>
    <property type="evidence" value="ECO:0007669"/>
    <property type="project" value="UniProtKB-UniRule"/>
</dbReference>
<dbReference type="InterPro" id="IPR043519">
    <property type="entry name" value="NT_sf"/>
</dbReference>
<dbReference type="Proteomes" id="UP000010433">
    <property type="component" value="Unassembled WGS sequence"/>
</dbReference>
<comment type="caution">
    <text evidence="3">The sequence shown here is derived from an EMBL/GenBank/DDBJ whole genome shotgun (WGS) entry which is preliminary data.</text>
</comment>
<dbReference type="InterPro" id="IPR004394">
    <property type="entry name" value="Iojap/RsfS/C7orf30"/>
</dbReference>
<organism evidence="3 4">
    <name type="scientific">Hoylesella saccharolytica F0055</name>
    <dbReference type="NCBI Taxonomy" id="1127699"/>
    <lineage>
        <taxon>Bacteria</taxon>
        <taxon>Pseudomonadati</taxon>
        <taxon>Bacteroidota</taxon>
        <taxon>Bacteroidia</taxon>
        <taxon>Bacteroidales</taxon>
        <taxon>Prevotellaceae</taxon>
        <taxon>Hoylesella</taxon>
    </lineage>
</organism>
<dbReference type="NCBIfam" id="TIGR00090">
    <property type="entry name" value="rsfS_iojap_ybeB"/>
    <property type="match status" value="1"/>
</dbReference>
<dbReference type="GO" id="GO:0005737">
    <property type="term" value="C:cytoplasm"/>
    <property type="evidence" value="ECO:0007669"/>
    <property type="project" value="UniProtKB-SubCell"/>
</dbReference>
<dbReference type="HOGENOM" id="CLU_092688_2_2_10"/>
<dbReference type="OrthoDB" id="9793681at2"/>
<evidence type="ECO:0000256" key="2">
    <source>
        <dbReference type="HAMAP-Rule" id="MF_01477"/>
    </source>
</evidence>
<keyword evidence="2" id="KW-0678">Repressor</keyword>
<dbReference type="GO" id="GO:0042256">
    <property type="term" value="P:cytosolic ribosome assembly"/>
    <property type="evidence" value="ECO:0007669"/>
    <property type="project" value="UniProtKB-UniRule"/>
</dbReference>
<dbReference type="Pfam" id="PF02410">
    <property type="entry name" value="RsfS"/>
    <property type="match status" value="1"/>
</dbReference>
<dbReference type="STRING" id="1127699.HMPREF9151_00542"/>
<name>L1NHU3_9BACT</name>
<dbReference type="AlphaFoldDB" id="L1NHU3"/>
<dbReference type="PATRIC" id="fig|1127699.3.peg.497"/>
<dbReference type="GO" id="GO:0017148">
    <property type="term" value="P:negative regulation of translation"/>
    <property type="evidence" value="ECO:0007669"/>
    <property type="project" value="UniProtKB-UniRule"/>
</dbReference>
<dbReference type="PANTHER" id="PTHR21043">
    <property type="entry name" value="IOJAP SUPERFAMILY ORTHOLOG"/>
    <property type="match status" value="1"/>
</dbReference>
<comment type="similarity">
    <text evidence="1 2">Belongs to the Iojap/RsfS family.</text>
</comment>
<evidence type="ECO:0000313" key="4">
    <source>
        <dbReference type="Proteomes" id="UP000010433"/>
    </source>
</evidence>
<reference evidence="3 4" key="1">
    <citation type="submission" date="2012-05" db="EMBL/GenBank/DDBJ databases">
        <authorList>
            <person name="Weinstock G."/>
            <person name="Sodergren E."/>
            <person name="Lobos E.A."/>
            <person name="Fulton L."/>
            <person name="Fulton R."/>
            <person name="Courtney L."/>
            <person name="Fronick C."/>
            <person name="O'Laughlin M."/>
            <person name="Godfrey J."/>
            <person name="Wilson R.M."/>
            <person name="Miner T."/>
            <person name="Farmer C."/>
            <person name="Delehaunty K."/>
            <person name="Cordes M."/>
            <person name="Minx P."/>
            <person name="Tomlinson C."/>
            <person name="Chen J."/>
            <person name="Wollam A."/>
            <person name="Pepin K.H."/>
            <person name="Bhonagiri V."/>
            <person name="Zhang X."/>
            <person name="Suruliraj S."/>
            <person name="Warren W."/>
            <person name="Mitreva M."/>
            <person name="Mardis E.R."/>
            <person name="Wilson R.K."/>
        </authorList>
    </citation>
    <scope>NUCLEOTIDE SEQUENCE [LARGE SCALE GENOMIC DNA]</scope>
    <source>
        <strain evidence="3 4">F0055</strain>
    </source>
</reference>
<gene>
    <name evidence="2" type="primary">rsfS</name>
    <name evidence="3" type="ORF">HMPREF9151_00542</name>
</gene>
<dbReference type="PANTHER" id="PTHR21043:SF0">
    <property type="entry name" value="MITOCHONDRIAL ASSEMBLY OF RIBOSOMAL LARGE SUBUNIT PROTEIN 1"/>
    <property type="match status" value="1"/>
</dbReference>
<evidence type="ECO:0000313" key="3">
    <source>
        <dbReference type="EMBL" id="EKY02953.1"/>
    </source>
</evidence>
<comment type="function">
    <text evidence="2">Functions as a ribosomal silencing factor. Interacts with ribosomal protein uL14 (rplN), blocking formation of intersubunit bridge B8. Prevents association of the 30S and 50S ribosomal subunits and the formation of functional ribosomes, thus repressing translation.</text>
</comment>
<protein>
    <recommendedName>
        <fullName evidence="2">Ribosomal silencing factor RsfS</fullName>
    </recommendedName>
</protein>
<comment type="subunit">
    <text evidence="2">Interacts with ribosomal protein uL14 (rplN).</text>
</comment>
<dbReference type="RefSeq" id="WP_009161711.1">
    <property type="nucleotide sequence ID" value="NZ_KB290974.1"/>
</dbReference>
<keyword evidence="2" id="KW-0810">Translation regulation</keyword>
<dbReference type="GO" id="GO:0043023">
    <property type="term" value="F:ribosomal large subunit binding"/>
    <property type="evidence" value="ECO:0007669"/>
    <property type="project" value="TreeGrafter"/>
</dbReference>